<dbReference type="RefSeq" id="WP_344105247.1">
    <property type="nucleotide sequence ID" value="NZ_BAAANL010000007.1"/>
</dbReference>
<dbReference type="Proteomes" id="UP001501094">
    <property type="component" value="Unassembled WGS sequence"/>
</dbReference>
<keyword evidence="2" id="KW-1185">Reference proteome</keyword>
<accession>A0ABN2NKN3</accession>
<organism evidence="1 2">
    <name type="scientific">Myceligenerans crystallogenes</name>
    <dbReference type="NCBI Taxonomy" id="316335"/>
    <lineage>
        <taxon>Bacteria</taxon>
        <taxon>Bacillati</taxon>
        <taxon>Actinomycetota</taxon>
        <taxon>Actinomycetes</taxon>
        <taxon>Micrococcales</taxon>
        <taxon>Promicromonosporaceae</taxon>
        <taxon>Myceligenerans</taxon>
    </lineage>
</organism>
<protein>
    <recommendedName>
        <fullName evidence="3">Restriction endonuclease</fullName>
    </recommendedName>
</protein>
<dbReference type="EMBL" id="BAAANL010000007">
    <property type="protein sequence ID" value="GAA1871954.1"/>
    <property type="molecule type" value="Genomic_DNA"/>
</dbReference>
<evidence type="ECO:0000313" key="2">
    <source>
        <dbReference type="Proteomes" id="UP001501094"/>
    </source>
</evidence>
<gene>
    <name evidence="1" type="ORF">GCM10009751_34170</name>
</gene>
<evidence type="ECO:0008006" key="3">
    <source>
        <dbReference type="Google" id="ProtNLM"/>
    </source>
</evidence>
<reference evidence="1 2" key="1">
    <citation type="journal article" date="2019" name="Int. J. Syst. Evol. Microbiol.">
        <title>The Global Catalogue of Microorganisms (GCM) 10K type strain sequencing project: providing services to taxonomists for standard genome sequencing and annotation.</title>
        <authorList>
            <consortium name="The Broad Institute Genomics Platform"/>
            <consortium name="The Broad Institute Genome Sequencing Center for Infectious Disease"/>
            <person name="Wu L."/>
            <person name="Ma J."/>
        </authorList>
    </citation>
    <scope>NUCLEOTIDE SEQUENCE [LARGE SCALE GENOMIC DNA]</scope>
    <source>
        <strain evidence="1 2">JCM 14326</strain>
    </source>
</reference>
<evidence type="ECO:0000313" key="1">
    <source>
        <dbReference type="EMBL" id="GAA1871954.1"/>
    </source>
</evidence>
<name>A0ABN2NKN3_9MICO</name>
<proteinExistence type="predicted"/>
<comment type="caution">
    <text evidence="1">The sequence shown here is derived from an EMBL/GenBank/DDBJ whole genome shotgun (WGS) entry which is preliminary data.</text>
</comment>
<sequence length="164" mass="18126">MAGSHPLDELKSQELLALYGGILDELVRREVIRSRNAPAGDLAERLVQDAYDGELAPPSEKSWDVRTPEGLLLQVKCRVVGDSSRPGQYSFFRSWDFDTCVFVTFTREYQLVKATEVPAASIQAIASFSDHVKGSRVTISKISALPPGSIDVTDRIAEAYERLP</sequence>